<dbReference type="InterPro" id="IPR018464">
    <property type="entry name" value="CENP-O"/>
</dbReference>
<dbReference type="AlphaFoldDB" id="A0A8H3F804"/>
<dbReference type="PANTHER" id="PTHR14582">
    <property type="entry name" value="INNER KINETOCHORE SUBUNIT MAL2"/>
    <property type="match status" value="1"/>
</dbReference>
<evidence type="ECO:0008006" key="10">
    <source>
        <dbReference type="Google" id="ProtNLM"/>
    </source>
</evidence>
<proteinExistence type="inferred from homology"/>
<evidence type="ECO:0000256" key="6">
    <source>
        <dbReference type="ARBA" id="ARBA00023328"/>
    </source>
</evidence>
<name>A0A8H3F804_9LECA</name>
<keyword evidence="6" id="KW-0137">Centromere</keyword>
<comment type="subcellular location">
    <subcellularLocation>
        <location evidence="2">Chromosome</location>
        <location evidence="2">Centromere</location>
    </subcellularLocation>
    <subcellularLocation>
        <location evidence="1">Nucleus</location>
    </subcellularLocation>
</comment>
<dbReference type="EMBL" id="CAJPDQ010000014">
    <property type="protein sequence ID" value="CAF9919398.1"/>
    <property type="molecule type" value="Genomic_DNA"/>
</dbReference>
<dbReference type="PANTHER" id="PTHR14582:SF1">
    <property type="entry name" value="CENTROMERE PROTEIN O"/>
    <property type="match status" value="1"/>
</dbReference>
<evidence type="ECO:0000256" key="3">
    <source>
        <dbReference type="ARBA" id="ARBA00007321"/>
    </source>
</evidence>
<evidence type="ECO:0000256" key="1">
    <source>
        <dbReference type="ARBA" id="ARBA00004123"/>
    </source>
</evidence>
<keyword evidence="7" id="KW-0175">Coiled coil</keyword>
<keyword evidence="5" id="KW-0539">Nucleus</keyword>
<reference evidence="8" key="1">
    <citation type="submission" date="2021-03" db="EMBL/GenBank/DDBJ databases">
        <authorList>
            <person name="Tagirdzhanova G."/>
        </authorList>
    </citation>
    <scope>NUCLEOTIDE SEQUENCE</scope>
</reference>
<evidence type="ECO:0000313" key="8">
    <source>
        <dbReference type="EMBL" id="CAF9919398.1"/>
    </source>
</evidence>
<dbReference type="GO" id="GO:0005634">
    <property type="term" value="C:nucleus"/>
    <property type="evidence" value="ECO:0007669"/>
    <property type="project" value="UniProtKB-SubCell"/>
</dbReference>
<comment type="similarity">
    <text evidence="3">Belongs to the CENP-O/MCM21 family.</text>
</comment>
<organism evidence="8 9">
    <name type="scientific">Gomphillus americanus</name>
    <dbReference type="NCBI Taxonomy" id="1940652"/>
    <lineage>
        <taxon>Eukaryota</taxon>
        <taxon>Fungi</taxon>
        <taxon>Dikarya</taxon>
        <taxon>Ascomycota</taxon>
        <taxon>Pezizomycotina</taxon>
        <taxon>Lecanoromycetes</taxon>
        <taxon>OSLEUM clade</taxon>
        <taxon>Ostropomycetidae</taxon>
        <taxon>Ostropales</taxon>
        <taxon>Graphidaceae</taxon>
        <taxon>Gomphilloideae</taxon>
        <taxon>Gomphillus</taxon>
    </lineage>
</organism>
<dbReference type="OrthoDB" id="10050372at2759"/>
<evidence type="ECO:0000256" key="2">
    <source>
        <dbReference type="ARBA" id="ARBA00004584"/>
    </source>
</evidence>
<evidence type="ECO:0000256" key="7">
    <source>
        <dbReference type="SAM" id="Coils"/>
    </source>
</evidence>
<evidence type="ECO:0000256" key="5">
    <source>
        <dbReference type="ARBA" id="ARBA00023242"/>
    </source>
</evidence>
<keyword evidence="4" id="KW-0158">Chromosome</keyword>
<protein>
    <recommendedName>
        <fullName evidence="10">Cenp-O kinetochore centromere component</fullName>
    </recommendedName>
</protein>
<dbReference type="GO" id="GO:0031511">
    <property type="term" value="C:Mis6-Sim4 complex"/>
    <property type="evidence" value="ECO:0007669"/>
    <property type="project" value="TreeGrafter"/>
</dbReference>
<accession>A0A8H3F804</accession>
<evidence type="ECO:0000256" key="4">
    <source>
        <dbReference type="ARBA" id="ARBA00022454"/>
    </source>
</evidence>
<dbReference type="Proteomes" id="UP000664169">
    <property type="component" value="Unassembled WGS sequence"/>
</dbReference>
<keyword evidence="9" id="KW-1185">Reference proteome</keyword>
<feature type="coiled-coil region" evidence="7">
    <location>
        <begin position="14"/>
        <end position="41"/>
    </location>
</feature>
<evidence type="ECO:0000313" key="9">
    <source>
        <dbReference type="Proteomes" id="UP000664169"/>
    </source>
</evidence>
<sequence>MASASSSNTSVVEDEVAENEAEQLESQIQAVQDEIAALTHRKSTLNAHFLISPPPSLESLLDSSVLPNGSSNLTEETIATLQNKHKAQQAISLRAVHRLCTSVTTFETRDPDPAAVDDGYVFGIRIEVFSSQTREFQIPYYILLNRPWRTLRGSDDFRLHRHTFPPFVPVKDICKKRLPTLPLEGEGDDRPHQQDLLGLASDLRRHVASCLRREDAIAKMGSNNAEFVSRITLPGAENLEANVYLKTGSTANMRLDAKGRIQKVSAKDNVGRRLHALERQLQRMARIENLSLSET</sequence>
<comment type="caution">
    <text evidence="8">The sequence shown here is derived from an EMBL/GenBank/DDBJ whole genome shotgun (WGS) entry which is preliminary data.</text>
</comment>
<gene>
    <name evidence="8" type="ORF">GOMPHAMPRED_001783</name>
</gene>
<dbReference type="Pfam" id="PF09496">
    <property type="entry name" value="CENP-O"/>
    <property type="match status" value="1"/>
</dbReference>